<name>A0A8H7QGX8_9FUNG</name>
<gene>
    <name evidence="2" type="ORF">INT46_002316</name>
</gene>
<organism evidence="2 3">
    <name type="scientific">Mucor plumbeus</name>
    <dbReference type="NCBI Taxonomy" id="97098"/>
    <lineage>
        <taxon>Eukaryota</taxon>
        <taxon>Fungi</taxon>
        <taxon>Fungi incertae sedis</taxon>
        <taxon>Mucoromycota</taxon>
        <taxon>Mucoromycotina</taxon>
        <taxon>Mucoromycetes</taxon>
        <taxon>Mucorales</taxon>
        <taxon>Mucorineae</taxon>
        <taxon>Mucoraceae</taxon>
        <taxon>Mucor</taxon>
    </lineage>
</organism>
<evidence type="ECO:0000313" key="2">
    <source>
        <dbReference type="EMBL" id="KAG2191266.1"/>
    </source>
</evidence>
<sequence length="319" mass="37458">MPTTTYSLPSELLIEIFNYEKCFRQLVQYSLVCKRWNKLADSVILSRNITLYSEDAAWIFYHFLVSSPEKSKSVKYLTVDPPHCNLEPFRMILKLAFTPCMESFEGEIEGTRFFNELLLIAGEEIEYGRLRTIPASWNYSTTYDSLLHRFKSTLECIKLNFHESCRYNTKNLTMLYHLNQIENLTSLTLNSDVHDILKAENILKNCNQIKDLDINLSIGTNITNVEQFNVWIQEDVTRSNTLRSLKIRFSKDRQWHIVDYLVYKYPKIEKIVVERLPVVDSWIRSSIVLPMDIQTIKTVLEKISNVKIYQLECIVAARQ</sequence>
<feature type="domain" description="F-box" evidence="1">
    <location>
        <begin position="2"/>
        <end position="49"/>
    </location>
</feature>
<dbReference type="OrthoDB" id="2264467at2759"/>
<keyword evidence="3" id="KW-1185">Reference proteome</keyword>
<dbReference type="Gene3D" id="1.20.1280.50">
    <property type="match status" value="1"/>
</dbReference>
<dbReference type="AlphaFoldDB" id="A0A8H7QGX8"/>
<proteinExistence type="predicted"/>
<dbReference type="EMBL" id="JAEPRC010000845">
    <property type="protein sequence ID" value="KAG2191266.1"/>
    <property type="molecule type" value="Genomic_DNA"/>
</dbReference>
<evidence type="ECO:0000313" key="3">
    <source>
        <dbReference type="Proteomes" id="UP000650833"/>
    </source>
</evidence>
<dbReference type="Pfam" id="PF12937">
    <property type="entry name" value="F-box-like"/>
    <property type="match status" value="1"/>
</dbReference>
<protein>
    <recommendedName>
        <fullName evidence="1">F-box domain-containing protein</fullName>
    </recommendedName>
</protein>
<evidence type="ECO:0000259" key="1">
    <source>
        <dbReference type="PROSITE" id="PS50181"/>
    </source>
</evidence>
<comment type="caution">
    <text evidence="2">The sequence shown here is derived from an EMBL/GenBank/DDBJ whole genome shotgun (WGS) entry which is preliminary data.</text>
</comment>
<dbReference type="Proteomes" id="UP000650833">
    <property type="component" value="Unassembled WGS sequence"/>
</dbReference>
<feature type="non-terminal residue" evidence="2">
    <location>
        <position position="319"/>
    </location>
</feature>
<dbReference type="SUPFAM" id="SSF81383">
    <property type="entry name" value="F-box domain"/>
    <property type="match status" value="1"/>
</dbReference>
<accession>A0A8H7QGX8</accession>
<dbReference type="InterPro" id="IPR036047">
    <property type="entry name" value="F-box-like_dom_sf"/>
</dbReference>
<dbReference type="PROSITE" id="PS50181">
    <property type="entry name" value="FBOX"/>
    <property type="match status" value="1"/>
</dbReference>
<dbReference type="InterPro" id="IPR001810">
    <property type="entry name" value="F-box_dom"/>
</dbReference>
<reference evidence="2" key="1">
    <citation type="submission" date="2020-12" db="EMBL/GenBank/DDBJ databases">
        <title>Metabolic potential, ecology and presence of endohyphal bacteria is reflected in genomic diversity of Mucoromycotina.</title>
        <authorList>
            <person name="Muszewska A."/>
            <person name="Okrasinska A."/>
            <person name="Steczkiewicz K."/>
            <person name="Drgas O."/>
            <person name="Orlowska M."/>
            <person name="Perlinska-Lenart U."/>
            <person name="Aleksandrzak-Piekarczyk T."/>
            <person name="Szatraj K."/>
            <person name="Zielenkiewicz U."/>
            <person name="Pilsyk S."/>
            <person name="Malc E."/>
            <person name="Mieczkowski P."/>
            <person name="Kruszewska J.S."/>
            <person name="Biernat P."/>
            <person name="Pawlowska J."/>
        </authorList>
    </citation>
    <scope>NUCLEOTIDE SEQUENCE</scope>
    <source>
        <strain evidence="2">CBS 226.32</strain>
    </source>
</reference>